<dbReference type="InterPro" id="IPR058245">
    <property type="entry name" value="NreC/VraR/RcsB-like_REC"/>
</dbReference>
<dbReference type="EMBL" id="BAAABU010000003">
    <property type="protein sequence ID" value="GAA0220908.1"/>
    <property type="molecule type" value="Genomic_DNA"/>
</dbReference>
<feature type="domain" description="Response regulatory" evidence="7">
    <location>
        <begin position="45"/>
        <end position="161"/>
    </location>
</feature>
<reference evidence="8 9" key="1">
    <citation type="journal article" date="2019" name="Int. J. Syst. Evol. Microbiol.">
        <title>The Global Catalogue of Microorganisms (GCM) 10K type strain sequencing project: providing services to taxonomists for standard genome sequencing and annotation.</title>
        <authorList>
            <consortium name="The Broad Institute Genomics Platform"/>
            <consortium name="The Broad Institute Genome Sequencing Center for Infectious Disease"/>
            <person name="Wu L."/>
            <person name="Ma J."/>
        </authorList>
    </citation>
    <scope>NUCLEOTIDE SEQUENCE [LARGE SCALE GENOMIC DNA]</scope>
    <source>
        <strain evidence="8 9">JCM 3380</strain>
    </source>
</reference>
<evidence type="ECO:0000256" key="1">
    <source>
        <dbReference type="ARBA" id="ARBA00022553"/>
    </source>
</evidence>
<keyword evidence="1 5" id="KW-0597">Phosphoprotein</keyword>
<evidence type="ECO:0000256" key="5">
    <source>
        <dbReference type="PROSITE-ProRule" id="PRU00169"/>
    </source>
</evidence>
<feature type="domain" description="HTH luxR-type" evidence="6">
    <location>
        <begin position="188"/>
        <end position="253"/>
    </location>
</feature>
<dbReference type="SUPFAM" id="SSF52172">
    <property type="entry name" value="CheY-like"/>
    <property type="match status" value="1"/>
</dbReference>
<dbReference type="InterPro" id="IPR016032">
    <property type="entry name" value="Sig_transdc_resp-reg_C-effctor"/>
</dbReference>
<accession>A0ABN0TG95</accession>
<evidence type="ECO:0000313" key="9">
    <source>
        <dbReference type="Proteomes" id="UP001500416"/>
    </source>
</evidence>
<sequence>MTTGDDAGVTRAVTRDAGAMRAVTTGDDAGVTRAVTTGDDAGVIRVVVADDEAVVRLGVRAVLAAADDVEVVAEAGTGRDAVDLVRAHRPDVAVLDIRMPGLDGLDAAARIRDLGTGTACLVLTTFADDAHISRALGEGVSGFVLKTGDPNEIIAGVRAAASGGAYLSPLVAKRVVDHLSGRGPRLHASARVSGLTAREREVLGLVGAGLSNAEIAARLNLVEGTVKVYVATVLKHLDVRNRVQAAIVAHEAGLIP</sequence>
<protein>
    <submittedName>
        <fullName evidence="8">Response regulator transcription factor</fullName>
    </submittedName>
</protein>
<name>A0ABN0TG95_9PSEU</name>
<dbReference type="Pfam" id="PF00072">
    <property type="entry name" value="Response_reg"/>
    <property type="match status" value="1"/>
</dbReference>
<dbReference type="InterPro" id="IPR001789">
    <property type="entry name" value="Sig_transdc_resp-reg_receiver"/>
</dbReference>
<evidence type="ECO:0000256" key="4">
    <source>
        <dbReference type="ARBA" id="ARBA00023163"/>
    </source>
</evidence>
<organism evidence="8 9">
    <name type="scientific">Saccharothrix mutabilis subsp. mutabilis</name>
    <dbReference type="NCBI Taxonomy" id="66855"/>
    <lineage>
        <taxon>Bacteria</taxon>
        <taxon>Bacillati</taxon>
        <taxon>Actinomycetota</taxon>
        <taxon>Actinomycetes</taxon>
        <taxon>Pseudonocardiales</taxon>
        <taxon>Pseudonocardiaceae</taxon>
        <taxon>Saccharothrix</taxon>
    </lineage>
</organism>
<dbReference type="CDD" id="cd06170">
    <property type="entry name" value="LuxR_C_like"/>
    <property type="match status" value="1"/>
</dbReference>
<evidence type="ECO:0000259" key="6">
    <source>
        <dbReference type="PROSITE" id="PS50043"/>
    </source>
</evidence>
<dbReference type="SMART" id="SM00448">
    <property type="entry name" value="REC"/>
    <property type="match status" value="1"/>
</dbReference>
<dbReference type="InterPro" id="IPR000792">
    <property type="entry name" value="Tscrpt_reg_LuxR_C"/>
</dbReference>
<evidence type="ECO:0000259" key="7">
    <source>
        <dbReference type="PROSITE" id="PS50110"/>
    </source>
</evidence>
<evidence type="ECO:0000256" key="2">
    <source>
        <dbReference type="ARBA" id="ARBA00023015"/>
    </source>
</evidence>
<dbReference type="Pfam" id="PF00196">
    <property type="entry name" value="GerE"/>
    <property type="match status" value="1"/>
</dbReference>
<evidence type="ECO:0000256" key="3">
    <source>
        <dbReference type="ARBA" id="ARBA00023125"/>
    </source>
</evidence>
<dbReference type="SMART" id="SM00421">
    <property type="entry name" value="HTH_LUXR"/>
    <property type="match status" value="1"/>
</dbReference>
<dbReference type="Gene3D" id="3.40.50.2300">
    <property type="match status" value="1"/>
</dbReference>
<evidence type="ECO:0000313" key="8">
    <source>
        <dbReference type="EMBL" id="GAA0220908.1"/>
    </source>
</evidence>
<proteinExistence type="predicted"/>
<keyword evidence="4" id="KW-0804">Transcription</keyword>
<dbReference type="PANTHER" id="PTHR43214">
    <property type="entry name" value="TWO-COMPONENT RESPONSE REGULATOR"/>
    <property type="match status" value="1"/>
</dbReference>
<dbReference type="PROSITE" id="PS50043">
    <property type="entry name" value="HTH_LUXR_2"/>
    <property type="match status" value="1"/>
</dbReference>
<dbReference type="InterPro" id="IPR039420">
    <property type="entry name" value="WalR-like"/>
</dbReference>
<gene>
    <name evidence="8" type="ORF">GCM10010492_18790</name>
</gene>
<dbReference type="Proteomes" id="UP001500416">
    <property type="component" value="Unassembled WGS sequence"/>
</dbReference>
<keyword evidence="2" id="KW-0805">Transcription regulation</keyword>
<comment type="caution">
    <text evidence="8">The sequence shown here is derived from an EMBL/GenBank/DDBJ whole genome shotgun (WGS) entry which is preliminary data.</text>
</comment>
<dbReference type="PANTHER" id="PTHR43214:SF24">
    <property type="entry name" value="TRANSCRIPTIONAL REGULATORY PROTEIN NARL-RELATED"/>
    <property type="match status" value="1"/>
</dbReference>
<dbReference type="PRINTS" id="PR00038">
    <property type="entry name" value="HTHLUXR"/>
</dbReference>
<keyword evidence="3" id="KW-0238">DNA-binding</keyword>
<dbReference type="PROSITE" id="PS50110">
    <property type="entry name" value="RESPONSE_REGULATORY"/>
    <property type="match status" value="1"/>
</dbReference>
<feature type="modified residue" description="4-aspartylphosphate" evidence="5">
    <location>
        <position position="96"/>
    </location>
</feature>
<dbReference type="SUPFAM" id="SSF46894">
    <property type="entry name" value="C-terminal effector domain of the bipartite response regulators"/>
    <property type="match status" value="1"/>
</dbReference>
<dbReference type="InterPro" id="IPR011006">
    <property type="entry name" value="CheY-like_superfamily"/>
</dbReference>
<keyword evidence="9" id="KW-1185">Reference proteome</keyword>
<dbReference type="CDD" id="cd17535">
    <property type="entry name" value="REC_NarL-like"/>
    <property type="match status" value="1"/>
</dbReference>